<evidence type="ECO:0000259" key="6">
    <source>
        <dbReference type="PROSITE" id="PS50835"/>
    </source>
</evidence>
<dbReference type="GO" id="GO:0004888">
    <property type="term" value="F:transmembrane signaling receptor activity"/>
    <property type="evidence" value="ECO:0007669"/>
    <property type="project" value="TreeGrafter"/>
</dbReference>
<protein>
    <recommendedName>
        <fullName evidence="6">Ig-like domain-containing protein</fullName>
    </recommendedName>
</protein>
<name>A0AAV6FHX7_9TELE</name>
<dbReference type="PANTHER" id="PTHR11481:SF64">
    <property type="entry name" value="FC RECEPTOR-LIKE PROTEIN 4"/>
    <property type="match status" value="1"/>
</dbReference>
<feature type="signal peptide" evidence="5">
    <location>
        <begin position="1"/>
        <end position="19"/>
    </location>
</feature>
<dbReference type="GO" id="GO:0009897">
    <property type="term" value="C:external side of plasma membrane"/>
    <property type="evidence" value="ECO:0007669"/>
    <property type="project" value="TreeGrafter"/>
</dbReference>
<dbReference type="InterPro" id="IPR007110">
    <property type="entry name" value="Ig-like_dom"/>
</dbReference>
<dbReference type="Proteomes" id="UP000823561">
    <property type="component" value="Chromosome 22"/>
</dbReference>
<keyword evidence="1 5" id="KW-0732">Signal</keyword>
<dbReference type="InterPro" id="IPR003599">
    <property type="entry name" value="Ig_sub"/>
</dbReference>
<dbReference type="PROSITE" id="PS50835">
    <property type="entry name" value="IG_LIKE"/>
    <property type="match status" value="2"/>
</dbReference>
<feature type="region of interest" description="Disordered" evidence="3">
    <location>
        <begin position="405"/>
        <end position="451"/>
    </location>
</feature>
<evidence type="ECO:0000313" key="7">
    <source>
        <dbReference type="EMBL" id="KAG5262409.1"/>
    </source>
</evidence>
<dbReference type="GO" id="GO:0006955">
    <property type="term" value="P:immune response"/>
    <property type="evidence" value="ECO:0007669"/>
    <property type="project" value="TreeGrafter"/>
</dbReference>
<accession>A0AAV6FHX7</accession>
<feature type="chain" id="PRO_5043697571" description="Ig-like domain-containing protein" evidence="5">
    <location>
        <begin position="20"/>
        <end position="512"/>
    </location>
</feature>
<evidence type="ECO:0000256" key="2">
    <source>
        <dbReference type="ARBA" id="ARBA00023157"/>
    </source>
</evidence>
<dbReference type="InterPro" id="IPR050488">
    <property type="entry name" value="Ig_Fc_receptor"/>
</dbReference>
<gene>
    <name evidence="7" type="ORF">AALO_G00274850</name>
</gene>
<dbReference type="Gene3D" id="2.60.40.10">
    <property type="entry name" value="Immunoglobulins"/>
    <property type="match status" value="2"/>
</dbReference>
<dbReference type="SUPFAM" id="SSF48726">
    <property type="entry name" value="Immunoglobulin"/>
    <property type="match status" value="2"/>
</dbReference>
<keyword evidence="4" id="KW-0812">Transmembrane</keyword>
<feature type="compositionally biased region" description="Basic and acidic residues" evidence="3">
    <location>
        <begin position="433"/>
        <end position="448"/>
    </location>
</feature>
<comment type="caution">
    <text evidence="7">The sequence shown here is derived from an EMBL/GenBank/DDBJ whole genome shotgun (WGS) entry which is preliminary data.</text>
</comment>
<feature type="domain" description="Ig-like" evidence="6">
    <location>
        <begin position="279"/>
        <end position="347"/>
    </location>
</feature>
<keyword evidence="4" id="KW-0472">Membrane</keyword>
<reference evidence="7" key="1">
    <citation type="submission" date="2020-10" db="EMBL/GenBank/DDBJ databases">
        <title>Chromosome-scale genome assembly of the Allis shad, Alosa alosa.</title>
        <authorList>
            <person name="Margot Z."/>
            <person name="Christophe K."/>
            <person name="Cabau C."/>
            <person name="Louis A."/>
            <person name="Berthelot C."/>
            <person name="Parey E."/>
            <person name="Roest Crollius H."/>
            <person name="Montfort J."/>
            <person name="Robinson-Rechavi M."/>
            <person name="Bucao C."/>
            <person name="Bouchez O."/>
            <person name="Gislard M."/>
            <person name="Lluch J."/>
            <person name="Milhes M."/>
            <person name="Lampietro C."/>
            <person name="Lopez Roques C."/>
            <person name="Donnadieu C."/>
            <person name="Braasch I."/>
            <person name="Desvignes T."/>
            <person name="Postlethwait J."/>
            <person name="Bobe J."/>
            <person name="Guiguen Y."/>
        </authorList>
    </citation>
    <scope>NUCLEOTIDE SEQUENCE</scope>
    <source>
        <strain evidence="7">M-15738</strain>
        <tissue evidence="7">Blood</tissue>
    </source>
</reference>
<sequence length="512" mass="56440">MRTLIFLTAVTVCWFMVKAKPTIKMLPKYGRVYWGDTVKLKCSVKPTGEWLYNDKPHTSSSQILILNAVSSKDSGNYQCKATEKSDIFRIDVLDYLPPAFLTVVSGHAVVNKNESSLLQLFSDEGLTNWICRILRNDQEHYLMIPEDIMAGKTMQFYATVEGETPEIVWCKKKGTENLNTIRSNSISLRSSDMEVLLEIPTEPAVLGEPLTLRCEVRGGAKIEAAEFFKDDVMLGPATDGSYEISVTDGSDGSYRCTASYRYIFIKPHGALKKNVPSDPQTLIIRARPRTAVITKDASALLCTCSDCPINSSFYWYHREPNAMDLTWRDEKTSRLIYDQPGKYACRAVWGDGASRPSKFQNIEVLPGGSPVIYLVVVLIITGLLLVAIALVCRIKRRGQSALQGDVPMRSVRRKKGAEDDDDTKDDAYQPLKGSDKDEYHTVQARPDDGADGGYEAVGGARTGDGDCAGVQGSGVLTRRDGRGLRMLAEVGRVSTDVHGFAGAVGSVDSFHC</sequence>
<dbReference type="Pfam" id="PF13927">
    <property type="entry name" value="Ig_3"/>
    <property type="match status" value="1"/>
</dbReference>
<feature type="transmembrane region" description="Helical" evidence="4">
    <location>
        <begin position="371"/>
        <end position="392"/>
    </location>
</feature>
<dbReference type="InterPro" id="IPR013783">
    <property type="entry name" value="Ig-like_fold"/>
</dbReference>
<organism evidence="7 8">
    <name type="scientific">Alosa alosa</name>
    <name type="common">allis shad</name>
    <dbReference type="NCBI Taxonomy" id="278164"/>
    <lineage>
        <taxon>Eukaryota</taxon>
        <taxon>Metazoa</taxon>
        <taxon>Chordata</taxon>
        <taxon>Craniata</taxon>
        <taxon>Vertebrata</taxon>
        <taxon>Euteleostomi</taxon>
        <taxon>Actinopterygii</taxon>
        <taxon>Neopterygii</taxon>
        <taxon>Teleostei</taxon>
        <taxon>Clupei</taxon>
        <taxon>Clupeiformes</taxon>
        <taxon>Clupeoidei</taxon>
        <taxon>Clupeidae</taxon>
        <taxon>Alosa</taxon>
    </lineage>
</organism>
<keyword evidence="2" id="KW-1015">Disulfide bond</keyword>
<evidence type="ECO:0000256" key="4">
    <source>
        <dbReference type="SAM" id="Phobius"/>
    </source>
</evidence>
<evidence type="ECO:0000256" key="1">
    <source>
        <dbReference type="ARBA" id="ARBA00022729"/>
    </source>
</evidence>
<proteinExistence type="predicted"/>
<evidence type="ECO:0000313" key="8">
    <source>
        <dbReference type="Proteomes" id="UP000823561"/>
    </source>
</evidence>
<dbReference type="PANTHER" id="PTHR11481">
    <property type="entry name" value="IMMUNOGLOBULIN FC RECEPTOR"/>
    <property type="match status" value="1"/>
</dbReference>
<evidence type="ECO:0000256" key="3">
    <source>
        <dbReference type="SAM" id="MobiDB-lite"/>
    </source>
</evidence>
<dbReference type="InterPro" id="IPR036179">
    <property type="entry name" value="Ig-like_dom_sf"/>
</dbReference>
<keyword evidence="8" id="KW-1185">Reference proteome</keyword>
<dbReference type="SMART" id="SM00409">
    <property type="entry name" value="IG"/>
    <property type="match status" value="2"/>
</dbReference>
<dbReference type="EMBL" id="JADWDJ010000022">
    <property type="protein sequence ID" value="KAG5262409.1"/>
    <property type="molecule type" value="Genomic_DNA"/>
</dbReference>
<evidence type="ECO:0000256" key="5">
    <source>
        <dbReference type="SAM" id="SignalP"/>
    </source>
</evidence>
<dbReference type="GO" id="GO:0007166">
    <property type="term" value="P:cell surface receptor signaling pathway"/>
    <property type="evidence" value="ECO:0007669"/>
    <property type="project" value="TreeGrafter"/>
</dbReference>
<dbReference type="AlphaFoldDB" id="A0AAV6FHX7"/>
<feature type="domain" description="Ig-like" evidence="6">
    <location>
        <begin position="21"/>
        <end position="89"/>
    </location>
</feature>
<keyword evidence="4" id="KW-1133">Transmembrane helix</keyword>